<dbReference type="InterPro" id="IPR016181">
    <property type="entry name" value="Acyl_CoA_acyltransferase"/>
</dbReference>
<name>A0A9D1D3A4_9ACTN</name>
<evidence type="ECO:0000313" key="2">
    <source>
        <dbReference type="EMBL" id="HIR01096.1"/>
    </source>
</evidence>
<gene>
    <name evidence="2" type="ORF">IAA69_02360</name>
</gene>
<reference evidence="2" key="1">
    <citation type="submission" date="2020-10" db="EMBL/GenBank/DDBJ databases">
        <authorList>
            <person name="Gilroy R."/>
        </authorList>
    </citation>
    <scope>NUCLEOTIDE SEQUENCE</scope>
    <source>
        <strain evidence="2">ChiGjej1B1-2707</strain>
    </source>
</reference>
<dbReference type="Gene3D" id="3.40.630.30">
    <property type="match status" value="1"/>
</dbReference>
<dbReference type="EMBL" id="DVGB01000030">
    <property type="protein sequence ID" value="HIR01096.1"/>
    <property type="molecule type" value="Genomic_DNA"/>
</dbReference>
<dbReference type="Proteomes" id="UP000824261">
    <property type="component" value="Unassembled WGS sequence"/>
</dbReference>
<protein>
    <submittedName>
        <fullName evidence="2">N-acetyltransferase</fullName>
    </submittedName>
</protein>
<organism evidence="2 3">
    <name type="scientific">Candidatus Aveggerthella stercoripullorum</name>
    <dbReference type="NCBI Taxonomy" id="2840688"/>
    <lineage>
        <taxon>Bacteria</taxon>
        <taxon>Bacillati</taxon>
        <taxon>Actinomycetota</taxon>
        <taxon>Coriobacteriia</taxon>
        <taxon>Eggerthellales</taxon>
        <taxon>Eggerthellaceae</taxon>
        <taxon>Eggerthellaceae incertae sedis</taxon>
        <taxon>Candidatus Aveggerthella</taxon>
    </lineage>
</organism>
<comment type="caution">
    <text evidence="2">The sequence shown here is derived from an EMBL/GenBank/DDBJ whole genome shotgun (WGS) entry which is preliminary data.</text>
</comment>
<dbReference type="SUPFAM" id="SSF55729">
    <property type="entry name" value="Acyl-CoA N-acyltransferases (Nat)"/>
    <property type="match status" value="1"/>
</dbReference>
<evidence type="ECO:0000259" key="1">
    <source>
        <dbReference type="PROSITE" id="PS51186"/>
    </source>
</evidence>
<dbReference type="GO" id="GO:0016747">
    <property type="term" value="F:acyltransferase activity, transferring groups other than amino-acyl groups"/>
    <property type="evidence" value="ECO:0007669"/>
    <property type="project" value="InterPro"/>
</dbReference>
<dbReference type="Pfam" id="PF13420">
    <property type="entry name" value="Acetyltransf_4"/>
    <property type="match status" value="1"/>
</dbReference>
<reference evidence="2" key="2">
    <citation type="journal article" date="2021" name="PeerJ">
        <title>Extensive microbial diversity within the chicken gut microbiome revealed by metagenomics and culture.</title>
        <authorList>
            <person name="Gilroy R."/>
            <person name="Ravi A."/>
            <person name="Getino M."/>
            <person name="Pursley I."/>
            <person name="Horton D.L."/>
            <person name="Alikhan N.F."/>
            <person name="Baker D."/>
            <person name="Gharbi K."/>
            <person name="Hall N."/>
            <person name="Watson M."/>
            <person name="Adriaenssens E.M."/>
            <person name="Foster-Nyarko E."/>
            <person name="Jarju S."/>
            <person name="Secka A."/>
            <person name="Antonio M."/>
            <person name="Oren A."/>
            <person name="Chaudhuri R.R."/>
            <person name="La Ragione R."/>
            <person name="Hildebrand F."/>
            <person name="Pallen M.J."/>
        </authorList>
    </citation>
    <scope>NUCLEOTIDE SEQUENCE</scope>
    <source>
        <strain evidence="2">ChiGjej1B1-2707</strain>
    </source>
</reference>
<feature type="domain" description="N-acetyltransferase" evidence="1">
    <location>
        <begin position="1"/>
        <end position="159"/>
    </location>
</feature>
<dbReference type="PANTHER" id="PTHR43072">
    <property type="entry name" value="N-ACETYLTRANSFERASE"/>
    <property type="match status" value="1"/>
</dbReference>
<evidence type="ECO:0000313" key="3">
    <source>
        <dbReference type="Proteomes" id="UP000824261"/>
    </source>
</evidence>
<dbReference type="PROSITE" id="PS51186">
    <property type="entry name" value="GNAT"/>
    <property type="match status" value="1"/>
</dbReference>
<proteinExistence type="predicted"/>
<sequence length="193" mass="21877">MRFATLEDAEALLEIYAPYISQPVTFEYEVPPLEEFRHRIIERIAFYPYLVMEADGSPVGYAYASRYKARPGYQWDVELSVYVDQNCRGRGVGRKLYAALLTLLKMQGVRNAFGIVSMPNVGSMHLHRKMGFRVVGIQYRAGYKCGEWHDVLIFQKEMGDFDAEPQPIIPVAAFEPSTIESVLKGALDGSLKV</sequence>
<dbReference type="CDD" id="cd04301">
    <property type="entry name" value="NAT_SF"/>
    <property type="match status" value="1"/>
</dbReference>
<dbReference type="InterPro" id="IPR000182">
    <property type="entry name" value="GNAT_dom"/>
</dbReference>
<accession>A0A9D1D3A4</accession>
<dbReference type="PANTHER" id="PTHR43072:SF8">
    <property type="entry name" value="ACYLTRANSFERASE FABY-RELATED"/>
    <property type="match status" value="1"/>
</dbReference>
<dbReference type="AlphaFoldDB" id="A0A9D1D3A4"/>